<sequence length="268" mass="30604">MQQIKDSWQDFGDESNEETLSFCDLVMETDHSNEFWGDDDFSKQDGNGDLFEFFSEEFPASASVFPENNNDDDIIFCGKVISFRESQPEVGNKSQKPIFKKEQENYEKKKDFGCGNGCLFPWKISSSPSLFNKSRTFPSSKSTKESQRQSFNKSFSLPASVSRSKYGKFSDKKSDFPAKKVSTLATPIKSRWYLFAFGVGRFPMKIELKDMKMRQSRKYNAMKSRASDRGGNGGDGGRSENVKGDKGRRSEKGFWRLLKVLGSKQIYF</sequence>
<gene>
    <name evidence="2" type="ORF">V6N12_032304</name>
</gene>
<proteinExistence type="predicted"/>
<dbReference type="PANTHER" id="PTHR34130:SF5">
    <property type="entry name" value="OS08G0243800 PROTEIN"/>
    <property type="match status" value="1"/>
</dbReference>
<feature type="region of interest" description="Disordered" evidence="1">
    <location>
        <begin position="135"/>
        <end position="154"/>
    </location>
</feature>
<reference evidence="2 3" key="1">
    <citation type="journal article" date="2024" name="G3 (Bethesda)">
        <title>Genome assembly of Hibiscus sabdariffa L. provides insights into metabolisms of medicinal natural products.</title>
        <authorList>
            <person name="Kim T."/>
        </authorList>
    </citation>
    <scope>NUCLEOTIDE SEQUENCE [LARGE SCALE GENOMIC DNA]</scope>
    <source>
        <strain evidence="2">TK-2024</strain>
        <tissue evidence="2">Old leaves</tissue>
    </source>
</reference>
<organism evidence="2 3">
    <name type="scientific">Hibiscus sabdariffa</name>
    <name type="common">roselle</name>
    <dbReference type="NCBI Taxonomy" id="183260"/>
    <lineage>
        <taxon>Eukaryota</taxon>
        <taxon>Viridiplantae</taxon>
        <taxon>Streptophyta</taxon>
        <taxon>Embryophyta</taxon>
        <taxon>Tracheophyta</taxon>
        <taxon>Spermatophyta</taxon>
        <taxon>Magnoliopsida</taxon>
        <taxon>eudicotyledons</taxon>
        <taxon>Gunneridae</taxon>
        <taxon>Pentapetalae</taxon>
        <taxon>rosids</taxon>
        <taxon>malvids</taxon>
        <taxon>Malvales</taxon>
        <taxon>Malvaceae</taxon>
        <taxon>Malvoideae</taxon>
        <taxon>Hibiscus</taxon>
    </lineage>
</organism>
<evidence type="ECO:0000313" key="3">
    <source>
        <dbReference type="Proteomes" id="UP001472677"/>
    </source>
</evidence>
<feature type="compositionally biased region" description="Basic and acidic residues" evidence="1">
    <location>
        <begin position="237"/>
        <end position="248"/>
    </location>
</feature>
<comment type="caution">
    <text evidence="2">The sequence shown here is derived from an EMBL/GenBank/DDBJ whole genome shotgun (WGS) entry which is preliminary data.</text>
</comment>
<accession>A0ABR2CDY4</accession>
<protein>
    <submittedName>
        <fullName evidence="2">Uncharacterized protein</fullName>
    </submittedName>
</protein>
<name>A0ABR2CDY4_9ROSI</name>
<dbReference type="Proteomes" id="UP001472677">
    <property type="component" value="Unassembled WGS sequence"/>
</dbReference>
<keyword evidence="3" id="KW-1185">Reference proteome</keyword>
<evidence type="ECO:0000313" key="2">
    <source>
        <dbReference type="EMBL" id="KAK8517106.1"/>
    </source>
</evidence>
<feature type="region of interest" description="Disordered" evidence="1">
    <location>
        <begin position="217"/>
        <end position="248"/>
    </location>
</feature>
<dbReference type="PANTHER" id="PTHR34130">
    <property type="entry name" value="OS08G0243800 PROTEIN"/>
    <property type="match status" value="1"/>
</dbReference>
<evidence type="ECO:0000256" key="1">
    <source>
        <dbReference type="SAM" id="MobiDB-lite"/>
    </source>
</evidence>
<dbReference type="EMBL" id="JBBPBM010000056">
    <property type="protein sequence ID" value="KAK8517106.1"/>
    <property type="molecule type" value="Genomic_DNA"/>
</dbReference>